<feature type="non-terminal residue" evidence="4">
    <location>
        <position position="1"/>
    </location>
</feature>
<accession>Q4T667</accession>
<dbReference type="CDD" id="cd21983">
    <property type="entry name" value="HMG-box_SMARCE1"/>
    <property type="match status" value="1"/>
</dbReference>
<dbReference type="AlphaFoldDB" id="Q4T667"/>
<reference evidence="4" key="1">
    <citation type="journal article" date="2004" name="Nature">
        <title>Genome duplication in the teleost fish Tetraodon nigroviridis reveals the early vertebrate proto-karyotype.</title>
        <authorList>
            <person name="Jaillon O."/>
            <person name="Aury J.-M."/>
            <person name="Brunet F."/>
            <person name="Petit J.-L."/>
            <person name="Stange-Thomann N."/>
            <person name="Mauceli E."/>
            <person name="Bouneau L."/>
            <person name="Fischer C."/>
            <person name="Ozouf-Costaz C."/>
            <person name="Bernot A."/>
            <person name="Nicaud S."/>
            <person name="Jaffe D."/>
            <person name="Fisher S."/>
            <person name="Lutfalla G."/>
            <person name="Dossat C."/>
            <person name="Segurens B."/>
            <person name="Dasilva C."/>
            <person name="Salanoubat M."/>
            <person name="Levy M."/>
            <person name="Boudet N."/>
            <person name="Castellano S."/>
            <person name="Anthouard V."/>
            <person name="Jubin C."/>
            <person name="Castelli V."/>
            <person name="Katinka M."/>
            <person name="Vacherie B."/>
            <person name="Biemont C."/>
            <person name="Skalli Z."/>
            <person name="Cattolico L."/>
            <person name="Poulain J."/>
            <person name="De Berardinis V."/>
            <person name="Cruaud C."/>
            <person name="Duprat S."/>
            <person name="Brottier P."/>
            <person name="Coutanceau J.-P."/>
            <person name="Gouzy J."/>
            <person name="Parra G."/>
            <person name="Lardier G."/>
            <person name="Chapple C."/>
            <person name="McKernan K.J."/>
            <person name="McEwan P."/>
            <person name="Bosak S."/>
            <person name="Kellis M."/>
            <person name="Volff J.-N."/>
            <person name="Guigo R."/>
            <person name="Zody M.C."/>
            <person name="Mesirov J."/>
            <person name="Lindblad-Toh K."/>
            <person name="Birren B."/>
            <person name="Nusbaum C."/>
            <person name="Kahn D."/>
            <person name="Robinson-Rechavi M."/>
            <person name="Laudet V."/>
            <person name="Schachter V."/>
            <person name="Quetier F."/>
            <person name="Saurin W."/>
            <person name="Scarpelli C."/>
            <person name="Wincker P."/>
            <person name="Lander E.S."/>
            <person name="Weissenbach J."/>
            <person name="Roest Crollius H."/>
        </authorList>
    </citation>
    <scope>NUCLEOTIDE SEQUENCE [LARGE SCALE GENOMIC DNA]</scope>
</reference>
<sequence>ITVPKPPKPPDKPLMPYMRYSRKVSRKVWGQVKASNPDLKLWEIGKIIGGMWRDLSDEEKQDYLYEYVAEKRNHRLISDILSEIVVPDVRSVVTTARMQVLKRQVQSLMVHQRKLEAELLQIEDRHQDKKRRFLETTDSFN</sequence>
<keyword evidence="1" id="KW-0238">DNA-binding</keyword>
<dbReference type="GO" id="GO:0016514">
    <property type="term" value="C:SWI/SNF complex"/>
    <property type="evidence" value="ECO:0007669"/>
    <property type="project" value="TreeGrafter"/>
</dbReference>
<evidence type="ECO:0000256" key="2">
    <source>
        <dbReference type="SAM" id="Coils"/>
    </source>
</evidence>
<dbReference type="OrthoDB" id="30931at2759"/>
<feature type="non-terminal residue" evidence="4">
    <location>
        <position position="141"/>
    </location>
</feature>
<evidence type="ECO:0000256" key="1">
    <source>
        <dbReference type="PROSITE-ProRule" id="PRU00267"/>
    </source>
</evidence>
<evidence type="ECO:0000313" key="4">
    <source>
        <dbReference type="EMBL" id="CAF91615.1"/>
    </source>
</evidence>
<proteinExistence type="predicted"/>
<keyword evidence="1" id="KW-0539">Nucleus</keyword>
<dbReference type="GO" id="GO:0031492">
    <property type="term" value="F:nucleosomal DNA binding"/>
    <property type="evidence" value="ECO:0007669"/>
    <property type="project" value="TreeGrafter"/>
</dbReference>
<reference evidence="4" key="2">
    <citation type="submission" date="2004-02" db="EMBL/GenBank/DDBJ databases">
        <authorList>
            <consortium name="Genoscope"/>
            <consortium name="Whitehead Institute Centre for Genome Research"/>
        </authorList>
    </citation>
    <scope>NUCLEOTIDE SEQUENCE</scope>
</reference>
<feature type="domain" description="HMG box" evidence="3">
    <location>
        <begin position="10"/>
        <end position="75"/>
    </location>
</feature>
<dbReference type="SMART" id="SM00398">
    <property type="entry name" value="HMG"/>
    <property type="match status" value="1"/>
</dbReference>
<dbReference type="PROSITE" id="PS50118">
    <property type="entry name" value="HMG_BOX_2"/>
    <property type="match status" value="1"/>
</dbReference>
<dbReference type="SUPFAM" id="SSF47095">
    <property type="entry name" value="HMG-box"/>
    <property type="match status" value="1"/>
</dbReference>
<feature type="DNA-binding region" description="HMG box" evidence="1">
    <location>
        <begin position="10"/>
        <end position="75"/>
    </location>
</feature>
<dbReference type="Gene3D" id="1.10.30.10">
    <property type="entry name" value="High mobility group box domain"/>
    <property type="match status" value="1"/>
</dbReference>
<name>Q4T667_TETNG</name>
<protein>
    <submittedName>
        <fullName evidence="4">(spotted green pufferfish) hypothetical protein</fullName>
    </submittedName>
</protein>
<feature type="coiled-coil region" evidence="2">
    <location>
        <begin position="98"/>
        <end position="132"/>
    </location>
</feature>
<dbReference type="GO" id="GO:0045892">
    <property type="term" value="P:negative regulation of DNA-templated transcription"/>
    <property type="evidence" value="ECO:0007669"/>
    <property type="project" value="TreeGrafter"/>
</dbReference>
<evidence type="ECO:0000259" key="3">
    <source>
        <dbReference type="PROSITE" id="PS50118"/>
    </source>
</evidence>
<dbReference type="InterPro" id="IPR036910">
    <property type="entry name" value="HMG_box_dom_sf"/>
</dbReference>
<dbReference type="Pfam" id="PF00505">
    <property type="entry name" value="HMG_box"/>
    <property type="match status" value="1"/>
</dbReference>
<dbReference type="InterPro" id="IPR009071">
    <property type="entry name" value="HMG_box_dom"/>
</dbReference>
<dbReference type="EMBL" id="CAAE01008893">
    <property type="protein sequence ID" value="CAF91615.1"/>
    <property type="molecule type" value="Genomic_DNA"/>
</dbReference>
<organism evidence="4">
    <name type="scientific">Tetraodon nigroviridis</name>
    <name type="common">Spotted green pufferfish</name>
    <name type="synonym">Chelonodon nigroviridis</name>
    <dbReference type="NCBI Taxonomy" id="99883"/>
    <lineage>
        <taxon>Eukaryota</taxon>
        <taxon>Metazoa</taxon>
        <taxon>Chordata</taxon>
        <taxon>Craniata</taxon>
        <taxon>Vertebrata</taxon>
        <taxon>Euteleostomi</taxon>
        <taxon>Actinopterygii</taxon>
        <taxon>Neopterygii</taxon>
        <taxon>Teleostei</taxon>
        <taxon>Neoteleostei</taxon>
        <taxon>Acanthomorphata</taxon>
        <taxon>Eupercaria</taxon>
        <taxon>Tetraodontiformes</taxon>
        <taxon>Tetradontoidea</taxon>
        <taxon>Tetraodontidae</taxon>
        <taxon>Tetraodon</taxon>
    </lineage>
</organism>
<dbReference type="GO" id="GO:0016922">
    <property type="term" value="F:nuclear receptor binding"/>
    <property type="evidence" value="ECO:0007669"/>
    <property type="project" value="TreeGrafter"/>
</dbReference>
<gene>
    <name evidence="4" type="ORF">GSTENG00006457001</name>
</gene>
<dbReference type="PANTHER" id="PTHR46232">
    <property type="entry name" value="SMARCE1 REGULATOR OF CHROMATIN"/>
    <property type="match status" value="1"/>
</dbReference>
<dbReference type="PANTHER" id="PTHR46232:SF1">
    <property type="entry name" value="SWI_SNF-RELATED MATRIX-ASSOCIATED ACTIN-DEPENDENT REGULATOR OF CHROMATIN SUBFAMILY E MEMBER 1"/>
    <property type="match status" value="1"/>
</dbReference>
<comment type="caution">
    <text evidence="4">The sequence shown here is derived from an EMBL/GenBank/DDBJ whole genome shotgun (WGS) entry which is preliminary data.</text>
</comment>
<keyword evidence="2" id="KW-0175">Coiled coil</keyword>
<dbReference type="KEGG" id="tng:GSTEN00006457G001"/>